<evidence type="ECO:0000313" key="4">
    <source>
        <dbReference type="Proteomes" id="UP000052052"/>
    </source>
</evidence>
<evidence type="ECO:0000256" key="1">
    <source>
        <dbReference type="ARBA" id="ARBA00022679"/>
    </source>
</evidence>
<dbReference type="Proteomes" id="UP000052052">
    <property type="component" value="Unassembled WGS sequence"/>
</dbReference>
<dbReference type="AlphaFoldDB" id="A0A0R0CHQ1"/>
<reference evidence="3 4" key="1">
    <citation type="submission" date="2015-05" db="EMBL/GenBank/DDBJ databases">
        <title>Genome sequencing and analysis of members of genus Stenotrophomonas.</title>
        <authorList>
            <person name="Patil P.P."/>
            <person name="Midha S."/>
            <person name="Patil P.B."/>
        </authorList>
    </citation>
    <scope>NUCLEOTIDE SEQUENCE [LARGE SCALE GENOMIC DNA]</scope>
    <source>
        <strain evidence="3 4">DSM 21858</strain>
    </source>
</reference>
<evidence type="ECO:0000313" key="3">
    <source>
        <dbReference type="EMBL" id="KRG68923.1"/>
    </source>
</evidence>
<dbReference type="EMBL" id="LDJL01000011">
    <property type="protein sequence ID" value="KRG68923.1"/>
    <property type="molecule type" value="Genomic_DNA"/>
</dbReference>
<name>A0A0R0CHQ1_9GAMM</name>
<proteinExistence type="predicted"/>
<evidence type="ECO:0000256" key="2">
    <source>
        <dbReference type="PROSITE-ProRule" id="PRU00339"/>
    </source>
</evidence>
<dbReference type="SUPFAM" id="SSF52540">
    <property type="entry name" value="P-loop containing nucleoside triphosphate hydrolases"/>
    <property type="match status" value="1"/>
</dbReference>
<dbReference type="SMART" id="SM00028">
    <property type="entry name" value="TPR"/>
    <property type="match status" value="3"/>
</dbReference>
<keyword evidence="4" id="KW-1185">Reference proteome</keyword>
<protein>
    <submittedName>
        <fullName evidence="3">Sulfotransferase</fullName>
    </submittedName>
</protein>
<dbReference type="PANTHER" id="PTHR12788:SF10">
    <property type="entry name" value="PROTEIN-TYROSINE SULFOTRANSFERASE"/>
    <property type="match status" value="1"/>
</dbReference>
<dbReference type="Pfam" id="PF13181">
    <property type="entry name" value="TPR_8"/>
    <property type="match status" value="1"/>
</dbReference>
<dbReference type="InterPro" id="IPR026634">
    <property type="entry name" value="TPST-like"/>
</dbReference>
<dbReference type="Gene3D" id="1.25.40.10">
    <property type="entry name" value="Tetratricopeptide repeat domain"/>
    <property type="match status" value="1"/>
</dbReference>
<dbReference type="InterPro" id="IPR019734">
    <property type="entry name" value="TPR_rpt"/>
</dbReference>
<keyword evidence="1 3" id="KW-0808">Transferase</keyword>
<dbReference type="OrthoDB" id="9766687at2"/>
<dbReference type="STRING" id="344882.ABB29_10675"/>
<dbReference type="PATRIC" id="fig|344882.3.peg.506"/>
<keyword evidence="2" id="KW-0802">TPR repeat</keyword>
<dbReference type="InterPro" id="IPR011990">
    <property type="entry name" value="TPR-like_helical_dom_sf"/>
</dbReference>
<dbReference type="PANTHER" id="PTHR12788">
    <property type="entry name" value="PROTEIN-TYROSINE SULFOTRANSFERASE 2"/>
    <property type="match status" value="1"/>
</dbReference>
<dbReference type="GO" id="GO:0008476">
    <property type="term" value="F:protein-tyrosine sulfotransferase activity"/>
    <property type="evidence" value="ECO:0007669"/>
    <property type="project" value="InterPro"/>
</dbReference>
<sequence length="524" mass="59225">MMDVKNIYEDAVHALNRNDWLNAQRLAMSILRQHPEHAGIPFVAGVASMQLGQMPLAAELLKRAHLLNPSRADYAAQYARALASGRFTRESCEIADKAMALAPTDPMTLDTLGVVYTQANEHHKAIAAFRQAVDCMPDEAGFRFNLATSLTFSGDLQQAEQQYLACLQRAPDYWKAYLALSQLRRQQPDDNHVQAWQARLAEYGHDREARLYLQLALAKEYEDLRQYPQAFDALTAGKSAMHEVRGSSSQRDQRIFDAIRSAWLSLPTASTPASDSAEPIFILGMPRSGTTLVERIISSHPDVHSAGELQNFSVLLKRASGSRSAEMLDVDTLQRLAGIDWKALGDGYVQSTRPGTGRHPRFIDKLPHNFLYAGFIARALPNAKIICLQRNPMDTCLGNFKQLFALSSRYYDYSFDLMDAGRYYLMYRDLMAFWQQQLPGRILQIQYEDIVEAQERKSRELLEFCGLPWDDACLEFHRNDAPVATASAIQVRSPIYRDALQRWKKYESQLQPLRTLLESAGVAI</sequence>
<organism evidence="3 4">
    <name type="scientific">Pseudoxanthomonas dokdonensis</name>
    <dbReference type="NCBI Taxonomy" id="344882"/>
    <lineage>
        <taxon>Bacteria</taxon>
        <taxon>Pseudomonadati</taxon>
        <taxon>Pseudomonadota</taxon>
        <taxon>Gammaproteobacteria</taxon>
        <taxon>Lysobacterales</taxon>
        <taxon>Lysobacteraceae</taxon>
        <taxon>Pseudoxanthomonas</taxon>
    </lineage>
</organism>
<dbReference type="Pfam" id="PF13469">
    <property type="entry name" value="Sulfotransfer_3"/>
    <property type="match status" value="1"/>
</dbReference>
<accession>A0A0R0CHQ1</accession>
<gene>
    <name evidence="3" type="ORF">ABB29_10675</name>
</gene>
<comment type="caution">
    <text evidence="3">The sequence shown here is derived from an EMBL/GenBank/DDBJ whole genome shotgun (WGS) entry which is preliminary data.</text>
</comment>
<dbReference type="PROSITE" id="PS50005">
    <property type="entry name" value="TPR"/>
    <property type="match status" value="1"/>
</dbReference>
<dbReference type="InterPro" id="IPR027417">
    <property type="entry name" value="P-loop_NTPase"/>
</dbReference>
<feature type="repeat" description="TPR" evidence="2">
    <location>
        <begin position="106"/>
        <end position="139"/>
    </location>
</feature>
<dbReference type="Gene3D" id="3.40.50.300">
    <property type="entry name" value="P-loop containing nucleotide triphosphate hydrolases"/>
    <property type="match status" value="1"/>
</dbReference>
<dbReference type="SUPFAM" id="SSF48452">
    <property type="entry name" value="TPR-like"/>
    <property type="match status" value="1"/>
</dbReference>